<comment type="pathway">
    <text evidence="1">Secondary metabolite biosynthesis.</text>
</comment>
<dbReference type="SUPFAM" id="SSF52151">
    <property type="entry name" value="FabD/lysophospholipase-like"/>
    <property type="match status" value="1"/>
</dbReference>
<accession>A0A550C9U2</accession>
<dbReference type="InterPro" id="IPR014031">
    <property type="entry name" value="Ketoacyl_synth_C"/>
</dbReference>
<gene>
    <name evidence="9" type="ORF">BD626DRAFT_570776</name>
</gene>
<dbReference type="Gene3D" id="3.30.70.3290">
    <property type="match status" value="2"/>
</dbReference>
<dbReference type="PROSITE" id="PS00012">
    <property type="entry name" value="PHOSPHOPANTETHEINE"/>
    <property type="match status" value="1"/>
</dbReference>
<dbReference type="InterPro" id="IPR006162">
    <property type="entry name" value="Ppantetheine_attach_site"/>
</dbReference>
<evidence type="ECO:0000256" key="2">
    <source>
        <dbReference type="ARBA" id="ARBA00022450"/>
    </source>
</evidence>
<dbReference type="Gene3D" id="3.40.50.1820">
    <property type="entry name" value="alpha/beta hydrolase"/>
    <property type="match status" value="1"/>
</dbReference>
<evidence type="ECO:0000256" key="4">
    <source>
        <dbReference type="ARBA" id="ARBA00022679"/>
    </source>
</evidence>
<feature type="active site" description="Proton donor; for dehydratase activity" evidence="5">
    <location>
        <position position="1459"/>
    </location>
</feature>
<dbReference type="InterPro" id="IPR029058">
    <property type="entry name" value="AB_hydrolase_fold"/>
</dbReference>
<dbReference type="InterPro" id="IPR032088">
    <property type="entry name" value="SAT"/>
</dbReference>
<organism evidence="9 10">
    <name type="scientific">Schizophyllum amplum</name>
    <dbReference type="NCBI Taxonomy" id="97359"/>
    <lineage>
        <taxon>Eukaryota</taxon>
        <taxon>Fungi</taxon>
        <taxon>Dikarya</taxon>
        <taxon>Basidiomycota</taxon>
        <taxon>Agaricomycotina</taxon>
        <taxon>Agaricomycetes</taxon>
        <taxon>Agaricomycetidae</taxon>
        <taxon>Agaricales</taxon>
        <taxon>Schizophyllaceae</taxon>
        <taxon>Schizophyllum</taxon>
    </lineage>
</organism>
<dbReference type="PROSITE" id="PS50075">
    <property type="entry name" value="CARRIER"/>
    <property type="match status" value="1"/>
</dbReference>
<keyword evidence="10" id="KW-1185">Reference proteome</keyword>
<dbReference type="InterPro" id="IPR049552">
    <property type="entry name" value="PKS_DH_N"/>
</dbReference>
<dbReference type="Pfam" id="PF22621">
    <property type="entry name" value="CurL-like_PKS_C"/>
    <property type="match status" value="1"/>
</dbReference>
<dbReference type="InterPro" id="IPR049900">
    <property type="entry name" value="PKS_mFAS_DH"/>
</dbReference>
<feature type="active site" description="Proton acceptor; for dehydratase activity" evidence="5">
    <location>
        <position position="1276"/>
    </location>
</feature>
<dbReference type="SUPFAM" id="SSF47336">
    <property type="entry name" value="ACP-like"/>
    <property type="match status" value="1"/>
</dbReference>
<dbReference type="Pfam" id="PF02801">
    <property type="entry name" value="Ketoacyl-synt_C"/>
    <property type="match status" value="1"/>
</dbReference>
<dbReference type="Pfam" id="PF00975">
    <property type="entry name" value="Thioesterase"/>
    <property type="match status" value="1"/>
</dbReference>
<proteinExistence type="predicted"/>
<comment type="caution">
    <text evidence="9">The sequence shown here is derived from an EMBL/GenBank/DDBJ whole genome shotgun (WGS) entry which is preliminary data.</text>
</comment>
<dbReference type="Pfam" id="PF00550">
    <property type="entry name" value="PP-binding"/>
    <property type="match status" value="1"/>
</dbReference>
<dbReference type="EMBL" id="VDMD01000016">
    <property type="protein sequence ID" value="TRM61572.1"/>
    <property type="molecule type" value="Genomic_DNA"/>
</dbReference>
<dbReference type="SMART" id="SM00825">
    <property type="entry name" value="PKS_KS"/>
    <property type="match status" value="1"/>
</dbReference>
<dbReference type="InterPro" id="IPR009081">
    <property type="entry name" value="PP-bd_ACP"/>
</dbReference>
<feature type="region of interest" description="N-terminal hotdog fold" evidence="5">
    <location>
        <begin position="1244"/>
        <end position="1371"/>
    </location>
</feature>
<evidence type="ECO:0000256" key="5">
    <source>
        <dbReference type="PROSITE-ProRule" id="PRU01363"/>
    </source>
</evidence>
<dbReference type="InterPro" id="IPR014043">
    <property type="entry name" value="Acyl_transferase_dom"/>
</dbReference>
<sequence length="1902" mass="206461">MQLIILGGQGATSANSSALQQRVQGVAHKPAARLLLTACHDAFNEELLSLPYPDLQSTHIQPSDFPVPDTLLDIPAGSNAHNAVLAMTRTCLIQSLLLLDYLEKQAKRTVDNPAVILPFSSGILTAYALSAARNIPSFIIYAVDAFKIAFWIGYRTHLYRQTFLATHDVPPSLPWSTVVVGLPVADAQYLLSSHASTYPSLAITAITATTCITISGHPDDLLFFKQHCIPQHCTIVDPGLFTLYHSSLYHPDIHGAVMEDLHRRGITIPPVAALRIPIRSPATSDVLTDSSPDALDTIVRVITLQPVNWLEMVNCQLRTIPPDATVDVINVGPGGSLARGLHRRLGSRARLEDLCEGGAVPPAPTQEPIAIVGMAVRLPGARTANELWKLLEDSINMVSPIPASRFDISRYTRAHNTSTTRKMNASMGNFLDGVDDFDAAFFGISPREACSMDPQQRLLLQTTYEALESAGYVPDATPTFMRETFGCYVGAATNDYVQNLRHDMDVFYSSGTLQSFLSGRISYAFKFGGTVYCTGHGLAAIAGGVNVITSPDMFLGLDRAHLLSATGQCKSFDASADGYCRGEGSGMFVLKKLSDAIAEQDAILGVIRGIEVNHSGQAPSITHPHADAQAKLFRRLMQNAAMDPRRVSVVEAHGTGTQAGDPTELQSIREVFATGQQLHVTSIKANIGHLEAASGAAALAKVLMMMQRKKITPQISLNILNPRIEPLAGSGMEISKDMADWHVDRGVSRVAVVNNFGIAGSNATLLVEEYIPPSAAATAEDDVGRVFVCGLSAKTGSQLEERRSALLRWLQDPVNESLALSDVAYTLTARSQIYPHRLAVYASSRDELCARLGEASEVKVSDQKQPIVFVFSGQGGQYIGMGKQLYETSPVFRRVVDDCESALLGYGLTGARDVIRGALDDVSRLAEIEAYQAATFVLQCGLIDCSDPGGSLRTPLLDTGELDQHPHMSHNVYSSEDALYIVGKRARLMTTNCKMGASGMLAVKLSSSSMHTIFSAEALADLSVACYNSPSDCVVGGPLQQLEQLRSAIKARSVPCTLLTVPFAYHTEAMAPILNDLKKTCRSIVLRPPSIPVASNVLGTVIAAGASSVFTPAYFVKHCREPVRFCESLDAMLCHEATSQAIWVELGPHSTTLPMVRSCATTHQETPVMLATLRRQESPWKTLSGTLSRLYQTNAPIRWREVFADASSVRNVNTLPTYPFAKDKYWVPFREDDDGDAVDRQTGQHLTWRDTGKFVGAGGMSFSTSIRDAKALIEGHRVGGWPLYPASLYLEQIFTAVKLTLANEGADIPYFVIRDVKFQRGLVFRSEEDRTVVVNVRPERHLGSVQLSSCLPSGSEVMHAQAEYRHEDQSRVLGAFERHSATLRSSMSAIIDDPWSRTFDKKTIYDKAFTRVVRYSPEYQVVKTLQISADCGSTVAAISIGNSEDTPASLSRAPLVFLDALLHVPGFLCNTICDDDEAYICVDVGKVVLAPGLEVRGRNFQVYASIQIRSDGTISATSHALDDGPLKLVAKLSDLIFRKVKLQSLHKSLSTPLEARLLPALTSSTPTVSLNIADVSTIIGEVLGISAEMLLGHVDLHDYGLDSLTSIEARHLFKLRCNVQLPVDFFLVQRTIRQIAAYVETCAPQHSAGLDADTLQPRLIQQPSAGEQDPLILIHDGSGLIDYYERLPPMDRQIWGIPRPTSIVSNSLKDMAASYANFISRTFSVPVILGGWSFGGVVAYEAACLLAAQGVAVRGVVLIDSPSPLQHVALSREVINVAIGLDASASVSALRPILEAQFAMNTRLLAEYEPEPDRMRLRLAFLRCCDGFSPPALAGNTPPWLADRSEGNRDIVKGWEALVNTPMKVWDIPGHHFEPFLPANVGAVSVALTEACCHLAQPQTGT</sequence>
<keyword evidence="2" id="KW-0596">Phosphopantetheine</keyword>
<dbReference type="Gene3D" id="3.40.366.10">
    <property type="entry name" value="Malonyl-Coenzyme A Acyl Carrier Protein, domain 2"/>
    <property type="match status" value="4"/>
</dbReference>
<dbReference type="PROSITE" id="PS52019">
    <property type="entry name" value="PKS_MFAS_DH"/>
    <property type="match status" value="1"/>
</dbReference>
<dbReference type="Gene3D" id="1.10.1200.10">
    <property type="entry name" value="ACP-like"/>
    <property type="match status" value="1"/>
</dbReference>
<dbReference type="GO" id="GO:0004312">
    <property type="term" value="F:fatty acid synthase activity"/>
    <property type="evidence" value="ECO:0007669"/>
    <property type="project" value="TreeGrafter"/>
</dbReference>
<dbReference type="InterPro" id="IPR016039">
    <property type="entry name" value="Thiolase-like"/>
</dbReference>
<dbReference type="InterPro" id="IPR016035">
    <property type="entry name" value="Acyl_Trfase/lysoPLipase"/>
</dbReference>
<dbReference type="Gene3D" id="3.10.129.110">
    <property type="entry name" value="Polyketide synthase dehydratase"/>
    <property type="match status" value="1"/>
</dbReference>
<dbReference type="InterPro" id="IPR036736">
    <property type="entry name" value="ACP-like_sf"/>
</dbReference>
<dbReference type="OrthoDB" id="329835at2759"/>
<dbReference type="InterPro" id="IPR016036">
    <property type="entry name" value="Malonyl_transacylase_ACP-bd"/>
</dbReference>
<dbReference type="Pfam" id="PF00109">
    <property type="entry name" value="ketoacyl-synt"/>
    <property type="match status" value="2"/>
</dbReference>
<dbReference type="InterPro" id="IPR014030">
    <property type="entry name" value="Ketoacyl_synth_N"/>
</dbReference>
<dbReference type="InterPro" id="IPR020802">
    <property type="entry name" value="TesA-like"/>
</dbReference>
<evidence type="ECO:0000259" key="7">
    <source>
        <dbReference type="PROSITE" id="PS52004"/>
    </source>
</evidence>
<dbReference type="PANTHER" id="PTHR43775">
    <property type="entry name" value="FATTY ACID SYNTHASE"/>
    <property type="match status" value="1"/>
</dbReference>
<evidence type="ECO:0000256" key="1">
    <source>
        <dbReference type="ARBA" id="ARBA00005179"/>
    </source>
</evidence>
<dbReference type="InterPro" id="IPR001031">
    <property type="entry name" value="Thioesterase"/>
</dbReference>
<feature type="domain" description="PKS/mFAS DH" evidence="8">
    <location>
        <begin position="1244"/>
        <end position="1546"/>
    </location>
</feature>
<dbReference type="InterPro" id="IPR001227">
    <property type="entry name" value="Ac_transferase_dom_sf"/>
</dbReference>
<feature type="domain" description="Ketosynthase family 3 (KS3)" evidence="7">
    <location>
        <begin position="366"/>
        <end position="769"/>
    </location>
</feature>
<dbReference type="InterPro" id="IPR020841">
    <property type="entry name" value="PKS_Beta-ketoAc_synthase_dom"/>
</dbReference>
<dbReference type="Pfam" id="PF21089">
    <property type="entry name" value="PKS_DH_N"/>
    <property type="match status" value="1"/>
</dbReference>
<feature type="domain" description="Carrier" evidence="6">
    <location>
        <begin position="1566"/>
        <end position="1643"/>
    </location>
</feature>
<evidence type="ECO:0000313" key="10">
    <source>
        <dbReference type="Proteomes" id="UP000320762"/>
    </source>
</evidence>
<dbReference type="GO" id="GO:0044550">
    <property type="term" value="P:secondary metabolite biosynthetic process"/>
    <property type="evidence" value="ECO:0007669"/>
    <property type="project" value="TreeGrafter"/>
</dbReference>
<feature type="region of interest" description="C-terminal hotdog fold" evidence="5">
    <location>
        <begin position="1396"/>
        <end position="1546"/>
    </location>
</feature>
<dbReference type="Pfam" id="PF16073">
    <property type="entry name" value="SAT"/>
    <property type="match status" value="1"/>
</dbReference>
<evidence type="ECO:0000313" key="9">
    <source>
        <dbReference type="EMBL" id="TRM61572.1"/>
    </source>
</evidence>
<name>A0A550C9U2_9AGAR</name>
<dbReference type="SUPFAM" id="SSF55048">
    <property type="entry name" value="Probable ACP-binding domain of malonyl-CoA ACP transacylase"/>
    <property type="match status" value="1"/>
</dbReference>
<evidence type="ECO:0000256" key="3">
    <source>
        <dbReference type="ARBA" id="ARBA00022553"/>
    </source>
</evidence>
<dbReference type="GO" id="GO:0006633">
    <property type="term" value="P:fatty acid biosynthetic process"/>
    <property type="evidence" value="ECO:0007669"/>
    <property type="project" value="TreeGrafter"/>
</dbReference>
<dbReference type="InterPro" id="IPR042104">
    <property type="entry name" value="PKS_dehydratase_sf"/>
</dbReference>
<dbReference type="PANTHER" id="PTHR43775:SF37">
    <property type="entry name" value="SI:DKEY-61P9.11"/>
    <property type="match status" value="1"/>
</dbReference>
<keyword evidence="3" id="KW-0597">Phosphoprotein</keyword>
<dbReference type="Gene3D" id="3.40.47.10">
    <property type="match status" value="2"/>
</dbReference>
<protein>
    <submittedName>
        <fullName evidence="9">Uncharacterized protein</fullName>
    </submittedName>
</protein>
<dbReference type="Proteomes" id="UP000320762">
    <property type="component" value="Unassembled WGS sequence"/>
</dbReference>
<dbReference type="STRING" id="97359.A0A550C9U2"/>
<evidence type="ECO:0000259" key="8">
    <source>
        <dbReference type="PROSITE" id="PS52019"/>
    </source>
</evidence>
<dbReference type="InterPro" id="IPR050091">
    <property type="entry name" value="PKS_NRPS_Biosynth_Enz"/>
</dbReference>
<evidence type="ECO:0000259" key="6">
    <source>
        <dbReference type="PROSITE" id="PS50075"/>
    </source>
</evidence>
<dbReference type="SUPFAM" id="SSF53474">
    <property type="entry name" value="alpha/beta-Hydrolases"/>
    <property type="match status" value="1"/>
</dbReference>
<dbReference type="CDD" id="cd00833">
    <property type="entry name" value="PKS"/>
    <property type="match status" value="1"/>
</dbReference>
<dbReference type="SMART" id="SM00827">
    <property type="entry name" value="PKS_AT"/>
    <property type="match status" value="1"/>
</dbReference>
<dbReference type="PROSITE" id="PS52004">
    <property type="entry name" value="KS3_2"/>
    <property type="match status" value="1"/>
</dbReference>
<dbReference type="SUPFAM" id="SSF53901">
    <property type="entry name" value="Thiolase-like"/>
    <property type="match status" value="1"/>
</dbReference>
<dbReference type="SMART" id="SM00824">
    <property type="entry name" value="PKS_TE"/>
    <property type="match status" value="1"/>
</dbReference>
<reference evidence="9 10" key="1">
    <citation type="journal article" date="2019" name="New Phytol.">
        <title>Comparative genomics reveals unique wood-decay strategies and fruiting body development in the Schizophyllaceae.</title>
        <authorList>
            <person name="Almasi E."/>
            <person name="Sahu N."/>
            <person name="Krizsan K."/>
            <person name="Balint B."/>
            <person name="Kovacs G.M."/>
            <person name="Kiss B."/>
            <person name="Cseklye J."/>
            <person name="Drula E."/>
            <person name="Henrissat B."/>
            <person name="Nagy I."/>
            <person name="Chovatia M."/>
            <person name="Adam C."/>
            <person name="LaButti K."/>
            <person name="Lipzen A."/>
            <person name="Riley R."/>
            <person name="Grigoriev I.V."/>
            <person name="Nagy L.G."/>
        </authorList>
    </citation>
    <scope>NUCLEOTIDE SEQUENCE [LARGE SCALE GENOMIC DNA]</scope>
    <source>
        <strain evidence="9 10">NL-1724</strain>
    </source>
</reference>
<keyword evidence="4" id="KW-0808">Transferase</keyword>
<dbReference type="Pfam" id="PF00698">
    <property type="entry name" value="Acyl_transf_1"/>
    <property type="match status" value="1"/>
</dbReference>